<proteinExistence type="predicted"/>
<dbReference type="Proteomes" id="UP000015105">
    <property type="component" value="Chromosome 2D"/>
</dbReference>
<reference evidence="1" key="3">
    <citation type="journal article" date="2017" name="Nature">
        <title>Genome sequence of the progenitor of the wheat D genome Aegilops tauschii.</title>
        <authorList>
            <person name="Luo M.C."/>
            <person name="Gu Y.Q."/>
            <person name="Puiu D."/>
            <person name="Wang H."/>
            <person name="Twardziok S.O."/>
            <person name="Deal K.R."/>
            <person name="Huo N."/>
            <person name="Zhu T."/>
            <person name="Wang L."/>
            <person name="Wang Y."/>
            <person name="McGuire P.E."/>
            <person name="Liu S."/>
            <person name="Long H."/>
            <person name="Ramasamy R.K."/>
            <person name="Rodriguez J.C."/>
            <person name="Van S.L."/>
            <person name="Yuan L."/>
            <person name="Wang Z."/>
            <person name="Xia Z."/>
            <person name="Xiao L."/>
            <person name="Anderson O.D."/>
            <person name="Ouyang S."/>
            <person name="Liang Y."/>
            <person name="Zimin A.V."/>
            <person name="Pertea G."/>
            <person name="Qi P."/>
            <person name="Bennetzen J.L."/>
            <person name="Dai X."/>
            <person name="Dawson M.W."/>
            <person name="Muller H.G."/>
            <person name="Kugler K."/>
            <person name="Rivarola-Duarte L."/>
            <person name="Spannagl M."/>
            <person name="Mayer K.F.X."/>
            <person name="Lu F.H."/>
            <person name="Bevan M.W."/>
            <person name="Leroy P."/>
            <person name="Li P."/>
            <person name="You F.M."/>
            <person name="Sun Q."/>
            <person name="Liu Z."/>
            <person name="Lyons E."/>
            <person name="Wicker T."/>
            <person name="Salzberg S.L."/>
            <person name="Devos K.M."/>
            <person name="Dvorak J."/>
        </authorList>
    </citation>
    <scope>NUCLEOTIDE SEQUENCE [LARGE SCALE GENOMIC DNA]</scope>
    <source>
        <strain evidence="1">cv. AL8/78</strain>
    </source>
</reference>
<reference evidence="1" key="4">
    <citation type="submission" date="2019-03" db="UniProtKB">
        <authorList>
            <consortium name="EnsemblPlants"/>
        </authorList>
    </citation>
    <scope>IDENTIFICATION</scope>
</reference>
<protein>
    <submittedName>
        <fullName evidence="1">Uncharacterized protein</fullName>
    </submittedName>
</protein>
<keyword evidence="2" id="KW-1185">Reference proteome</keyword>
<evidence type="ECO:0000313" key="2">
    <source>
        <dbReference type="Proteomes" id="UP000015105"/>
    </source>
</evidence>
<dbReference type="AlphaFoldDB" id="A0A453DJP5"/>
<organism evidence="1 2">
    <name type="scientific">Aegilops tauschii subsp. strangulata</name>
    <name type="common">Goatgrass</name>
    <dbReference type="NCBI Taxonomy" id="200361"/>
    <lineage>
        <taxon>Eukaryota</taxon>
        <taxon>Viridiplantae</taxon>
        <taxon>Streptophyta</taxon>
        <taxon>Embryophyta</taxon>
        <taxon>Tracheophyta</taxon>
        <taxon>Spermatophyta</taxon>
        <taxon>Magnoliopsida</taxon>
        <taxon>Liliopsida</taxon>
        <taxon>Poales</taxon>
        <taxon>Poaceae</taxon>
        <taxon>BOP clade</taxon>
        <taxon>Pooideae</taxon>
        <taxon>Triticodae</taxon>
        <taxon>Triticeae</taxon>
        <taxon>Triticinae</taxon>
        <taxon>Aegilops</taxon>
    </lineage>
</organism>
<reference evidence="2" key="1">
    <citation type="journal article" date="2014" name="Science">
        <title>Ancient hybridizations among the ancestral genomes of bread wheat.</title>
        <authorList>
            <consortium name="International Wheat Genome Sequencing Consortium,"/>
            <person name="Marcussen T."/>
            <person name="Sandve S.R."/>
            <person name="Heier L."/>
            <person name="Spannagl M."/>
            <person name="Pfeifer M."/>
            <person name="Jakobsen K.S."/>
            <person name="Wulff B.B."/>
            <person name="Steuernagel B."/>
            <person name="Mayer K.F."/>
            <person name="Olsen O.A."/>
        </authorList>
    </citation>
    <scope>NUCLEOTIDE SEQUENCE [LARGE SCALE GENOMIC DNA]</scope>
    <source>
        <strain evidence="2">cv. AL8/78</strain>
    </source>
</reference>
<sequence length="87" mass="10385">TVPSLIGHSYLSRCKQEEARLQQWRRGQQQPLLYCWPWSAPPIRQQPLGVCPLTSTRRRARSWIKSWHSMWRRPSGRRARPHPHPLP</sequence>
<name>A0A453DJP5_AEGTS</name>
<evidence type="ECO:0000313" key="1">
    <source>
        <dbReference type="EnsemblPlants" id="AET2Gv21275400.3"/>
    </source>
</evidence>
<reference evidence="1" key="5">
    <citation type="journal article" date="2021" name="G3 (Bethesda)">
        <title>Aegilops tauschii genome assembly Aet v5.0 features greater sequence contiguity and improved annotation.</title>
        <authorList>
            <person name="Wang L."/>
            <person name="Zhu T."/>
            <person name="Rodriguez J.C."/>
            <person name="Deal K.R."/>
            <person name="Dubcovsky J."/>
            <person name="McGuire P.E."/>
            <person name="Lux T."/>
            <person name="Spannagl M."/>
            <person name="Mayer K.F.X."/>
            <person name="Baldrich P."/>
            <person name="Meyers B.C."/>
            <person name="Huo N."/>
            <person name="Gu Y.Q."/>
            <person name="Zhou H."/>
            <person name="Devos K.M."/>
            <person name="Bennetzen J.L."/>
            <person name="Unver T."/>
            <person name="Budak H."/>
            <person name="Gulick P.J."/>
            <person name="Galiba G."/>
            <person name="Kalapos B."/>
            <person name="Nelson D.R."/>
            <person name="Li P."/>
            <person name="You F.M."/>
            <person name="Luo M.C."/>
            <person name="Dvorak J."/>
        </authorList>
    </citation>
    <scope>NUCLEOTIDE SEQUENCE [LARGE SCALE GENOMIC DNA]</scope>
    <source>
        <strain evidence="1">cv. AL8/78</strain>
    </source>
</reference>
<dbReference type="EnsemblPlants" id="AET2Gv21275400.3">
    <property type="protein sequence ID" value="AET2Gv21275400.3"/>
    <property type="gene ID" value="AET2Gv21275400"/>
</dbReference>
<dbReference type="Gramene" id="AET2Gv21275400.3">
    <property type="protein sequence ID" value="AET2Gv21275400.3"/>
    <property type="gene ID" value="AET2Gv21275400"/>
</dbReference>
<reference evidence="2" key="2">
    <citation type="journal article" date="2017" name="Nat. Plants">
        <title>The Aegilops tauschii genome reveals multiple impacts of transposons.</title>
        <authorList>
            <person name="Zhao G."/>
            <person name="Zou C."/>
            <person name="Li K."/>
            <person name="Wang K."/>
            <person name="Li T."/>
            <person name="Gao L."/>
            <person name="Zhang X."/>
            <person name="Wang H."/>
            <person name="Yang Z."/>
            <person name="Liu X."/>
            <person name="Jiang W."/>
            <person name="Mao L."/>
            <person name="Kong X."/>
            <person name="Jiao Y."/>
            <person name="Jia J."/>
        </authorList>
    </citation>
    <scope>NUCLEOTIDE SEQUENCE [LARGE SCALE GENOMIC DNA]</scope>
    <source>
        <strain evidence="2">cv. AL8/78</strain>
    </source>
</reference>
<accession>A0A453DJP5</accession>